<accession>A0AAU9K8P5</accession>
<evidence type="ECO:0000256" key="2">
    <source>
        <dbReference type="SAM" id="Coils"/>
    </source>
</evidence>
<evidence type="ECO:0000259" key="4">
    <source>
        <dbReference type="Pfam" id="PF07202"/>
    </source>
</evidence>
<gene>
    <name evidence="5" type="ORF">BSTOLATCC_MIC54078</name>
</gene>
<keyword evidence="2" id="KW-0175">Coiled coil</keyword>
<evidence type="ECO:0000256" key="1">
    <source>
        <dbReference type="ARBA" id="ARBA00005627"/>
    </source>
</evidence>
<dbReference type="Pfam" id="PF07202">
    <property type="entry name" value="Tcp10_C"/>
    <property type="match status" value="2"/>
</dbReference>
<dbReference type="PANTHER" id="PTHR10331:SF6">
    <property type="entry name" value="SPINDLE ASSEMBLY ABNORMAL 4"/>
    <property type="match status" value="1"/>
</dbReference>
<feature type="compositionally biased region" description="Polar residues" evidence="3">
    <location>
        <begin position="67"/>
        <end position="79"/>
    </location>
</feature>
<feature type="region of interest" description="Disordered" evidence="3">
    <location>
        <begin position="179"/>
        <end position="210"/>
    </location>
</feature>
<dbReference type="InterPro" id="IPR047002">
    <property type="entry name" value="Tcp10_C_sf"/>
</dbReference>
<name>A0AAU9K8P5_9CILI</name>
<organism evidence="5 6">
    <name type="scientific">Blepharisma stoltei</name>
    <dbReference type="NCBI Taxonomy" id="1481888"/>
    <lineage>
        <taxon>Eukaryota</taxon>
        <taxon>Sar</taxon>
        <taxon>Alveolata</taxon>
        <taxon>Ciliophora</taxon>
        <taxon>Postciliodesmatophora</taxon>
        <taxon>Heterotrichea</taxon>
        <taxon>Heterotrichida</taxon>
        <taxon>Blepharismidae</taxon>
        <taxon>Blepharisma</taxon>
    </lineage>
</organism>
<proteinExistence type="inferred from homology"/>
<feature type="compositionally biased region" description="Basic and acidic residues" evidence="3">
    <location>
        <begin position="186"/>
        <end position="201"/>
    </location>
</feature>
<feature type="domain" description="Centromere protein J C-terminal" evidence="4">
    <location>
        <begin position="494"/>
        <end position="526"/>
    </location>
</feature>
<feature type="compositionally biased region" description="Basic and acidic residues" evidence="3">
    <location>
        <begin position="81"/>
        <end position="103"/>
    </location>
</feature>
<dbReference type="EMBL" id="CAJZBQ010000053">
    <property type="protein sequence ID" value="CAG9332024.1"/>
    <property type="molecule type" value="Genomic_DNA"/>
</dbReference>
<feature type="region of interest" description="Disordered" evidence="3">
    <location>
        <begin position="67"/>
        <end position="104"/>
    </location>
</feature>
<protein>
    <recommendedName>
        <fullName evidence="4">Centromere protein J C-terminal domain-containing protein</fullName>
    </recommendedName>
</protein>
<evidence type="ECO:0000313" key="5">
    <source>
        <dbReference type="EMBL" id="CAG9332024.1"/>
    </source>
</evidence>
<dbReference type="InterPro" id="IPR026581">
    <property type="entry name" value="TCP10L/CENPJ"/>
</dbReference>
<dbReference type="InterPro" id="IPR009852">
    <property type="entry name" value="CENPJ_C_dom"/>
</dbReference>
<dbReference type="PANTHER" id="PTHR10331">
    <property type="entry name" value="T COMPLEX PROTEIN 10"/>
    <property type="match status" value="1"/>
</dbReference>
<dbReference type="AlphaFoldDB" id="A0AAU9K8P5"/>
<comment type="similarity">
    <text evidence="1">Belongs to the TCP10 family.</text>
</comment>
<feature type="coiled-coil region" evidence="2">
    <location>
        <begin position="260"/>
        <end position="386"/>
    </location>
</feature>
<dbReference type="Gene3D" id="2.60.450.20">
    <property type="match status" value="1"/>
</dbReference>
<feature type="domain" description="Centromere protein J C-terminal" evidence="4">
    <location>
        <begin position="424"/>
        <end position="455"/>
    </location>
</feature>
<sequence length="574" mass="66171">MSANWESYNYDPAKVLEIQASYLRFLASLYPTGSPANASNPIQDPLLQSLNNPILSPNLELQSIRSPLGQTFRSMSPPLSSRREAKESPERQERPKNPYDDVPVKQVQKTFEELLEEQLNKENGKKVINSRIPAKKVEEVPKKVGEVPKKENPKRKLSGGIIQQVPKRTLELKLSNIVRTSETTEETQRENKNSAKNREKSPPFLKRGQGQLCSQIRAVSSPKIRPLQSARILQRSSSIGDKLSSKNTTPVKKVRKLEALNTERAEKTELAIQIEKFKRESLKLKSIADELEKRKKKLEEEEKAFHIMKKKEMDEFESWKKEETKKIHMNGKKINSKEDEVEALKRAIQRLQDIAKTKDAKYEETIDKLKKHIDELNKKVKFYENKPEKEISEDIYKISPQKKPLNQEIFEGNHKRQDSLPKIVSESKTDDGKIQRVYSDGKKEILFTNGVRREIFPNGYSVVYYSNNDIKQNFPDGKIIYFYSEAQTTQTTMPDGLQIYKFSNGQIEKHFPDGTREITFPDGTIKCVFADGEEETVFTDGTIQKKDAQGVKYMEFPQDEKNKMPRESDLAIDE</sequence>
<evidence type="ECO:0000313" key="6">
    <source>
        <dbReference type="Proteomes" id="UP001162131"/>
    </source>
</evidence>
<keyword evidence="6" id="KW-1185">Reference proteome</keyword>
<dbReference type="Proteomes" id="UP001162131">
    <property type="component" value="Unassembled WGS sequence"/>
</dbReference>
<comment type="caution">
    <text evidence="5">The sequence shown here is derived from an EMBL/GenBank/DDBJ whole genome shotgun (WGS) entry which is preliminary data.</text>
</comment>
<reference evidence="5" key="1">
    <citation type="submission" date="2021-09" db="EMBL/GenBank/DDBJ databases">
        <authorList>
            <consortium name="AG Swart"/>
            <person name="Singh M."/>
            <person name="Singh A."/>
            <person name="Seah K."/>
            <person name="Emmerich C."/>
        </authorList>
    </citation>
    <scope>NUCLEOTIDE SEQUENCE</scope>
    <source>
        <strain evidence="5">ATCC30299</strain>
    </source>
</reference>
<evidence type="ECO:0000256" key="3">
    <source>
        <dbReference type="SAM" id="MobiDB-lite"/>
    </source>
</evidence>